<keyword evidence="15" id="KW-1185">Reference proteome</keyword>
<dbReference type="OrthoDB" id="47330at2759"/>
<evidence type="ECO:0000256" key="9">
    <source>
        <dbReference type="PROSITE-ProRule" id="PRU01251"/>
    </source>
</evidence>
<comment type="similarity">
    <text evidence="2">Belongs to the eukaryotic ribosomal protein eL29 family.</text>
</comment>
<dbReference type="InterPro" id="IPR004176">
    <property type="entry name" value="Clp_R_N"/>
</dbReference>
<dbReference type="SUPFAM" id="SSF81923">
    <property type="entry name" value="Double Clp-N motif"/>
    <property type="match status" value="1"/>
</dbReference>
<evidence type="ECO:0000313" key="15">
    <source>
        <dbReference type="Proteomes" id="UP000240830"/>
    </source>
</evidence>
<organism evidence="14 15">
    <name type="scientific">Paramicrosporidium saccamoebae</name>
    <dbReference type="NCBI Taxonomy" id="1246581"/>
    <lineage>
        <taxon>Eukaryota</taxon>
        <taxon>Fungi</taxon>
        <taxon>Fungi incertae sedis</taxon>
        <taxon>Cryptomycota</taxon>
        <taxon>Cryptomycota incertae sedis</taxon>
        <taxon>Paramicrosporidium</taxon>
    </lineage>
</organism>
<evidence type="ECO:0000256" key="1">
    <source>
        <dbReference type="ARBA" id="ARBA00008675"/>
    </source>
</evidence>
<comment type="similarity">
    <text evidence="1 10">Belongs to the ClpA/ClpB family.</text>
</comment>
<dbReference type="Proteomes" id="UP000240830">
    <property type="component" value="Unassembled WGS sequence"/>
</dbReference>
<dbReference type="InterPro" id="IPR028299">
    <property type="entry name" value="ClpA/B_CS2"/>
</dbReference>
<evidence type="ECO:0000256" key="10">
    <source>
        <dbReference type="RuleBase" id="RU004432"/>
    </source>
</evidence>
<keyword evidence="11" id="KW-0175">Coiled coil</keyword>
<dbReference type="Pfam" id="PF10431">
    <property type="entry name" value="ClpB_D2-small"/>
    <property type="match status" value="1"/>
</dbReference>
<dbReference type="Gene3D" id="1.10.8.60">
    <property type="match status" value="1"/>
</dbReference>
<dbReference type="PROSITE" id="PS51903">
    <property type="entry name" value="CLP_R"/>
    <property type="match status" value="1"/>
</dbReference>
<keyword evidence="4 10" id="KW-0547">Nucleotide-binding</keyword>
<dbReference type="PRINTS" id="PR00300">
    <property type="entry name" value="CLPPROTEASEA"/>
</dbReference>
<evidence type="ECO:0000256" key="5">
    <source>
        <dbReference type="ARBA" id="ARBA00022840"/>
    </source>
</evidence>
<dbReference type="GO" id="GO:0006412">
    <property type="term" value="P:translation"/>
    <property type="evidence" value="ECO:0007669"/>
    <property type="project" value="InterPro"/>
</dbReference>
<dbReference type="Pfam" id="PF01779">
    <property type="entry name" value="Ribosomal_L29e"/>
    <property type="match status" value="1"/>
</dbReference>
<dbReference type="InterPro" id="IPR003959">
    <property type="entry name" value="ATPase_AAA_core"/>
</dbReference>
<dbReference type="PANTHER" id="PTHR11638">
    <property type="entry name" value="ATP-DEPENDENT CLP PROTEASE"/>
    <property type="match status" value="1"/>
</dbReference>
<evidence type="ECO:0000256" key="12">
    <source>
        <dbReference type="SAM" id="MobiDB-lite"/>
    </source>
</evidence>
<dbReference type="GO" id="GO:0016887">
    <property type="term" value="F:ATP hydrolysis activity"/>
    <property type="evidence" value="ECO:0007669"/>
    <property type="project" value="InterPro"/>
</dbReference>
<dbReference type="SMART" id="SM00382">
    <property type="entry name" value="AAA"/>
    <property type="match status" value="2"/>
</dbReference>
<dbReference type="AlphaFoldDB" id="A0A2H9TN35"/>
<dbReference type="Pfam" id="PF07724">
    <property type="entry name" value="AAA_2"/>
    <property type="match status" value="1"/>
</dbReference>
<evidence type="ECO:0000256" key="4">
    <source>
        <dbReference type="ARBA" id="ARBA00022741"/>
    </source>
</evidence>
<dbReference type="GO" id="GO:0005524">
    <property type="term" value="F:ATP binding"/>
    <property type="evidence" value="ECO:0007669"/>
    <property type="project" value="UniProtKB-KW"/>
</dbReference>
<keyword evidence="5 10" id="KW-0067">ATP-binding</keyword>
<dbReference type="SMR" id="A0A2H9TN35"/>
<dbReference type="InterPro" id="IPR019489">
    <property type="entry name" value="Clp_ATPase_C"/>
</dbReference>
<evidence type="ECO:0000256" key="6">
    <source>
        <dbReference type="ARBA" id="ARBA00022980"/>
    </source>
</evidence>
<dbReference type="PANTHER" id="PTHR11638:SF18">
    <property type="entry name" value="HEAT SHOCK PROTEIN 104"/>
    <property type="match status" value="1"/>
</dbReference>
<evidence type="ECO:0000256" key="2">
    <source>
        <dbReference type="ARBA" id="ARBA00010247"/>
    </source>
</evidence>
<dbReference type="Pfam" id="PF17871">
    <property type="entry name" value="AAA_lid_9"/>
    <property type="match status" value="1"/>
</dbReference>
<dbReference type="Gene3D" id="1.10.1780.10">
    <property type="entry name" value="Clp, N-terminal domain"/>
    <property type="match status" value="1"/>
</dbReference>
<dbReference type="FunFam" id="3.40.50.300:FF:000010">
    <property type="entry name" value="Chaperone clpB 1, putative"/>
    <property type="match status" value="1"/>
</dbReference>
<sequence>MQIGPDTFTEKAISALGQAESLARENNHVQLYPAHISSVLYDDRDGLLRQLTLRIGADQQALERALKKALVRLPKQEPAPDVISPSRSFMTFLQKCQELQRANADSHVAVDHMILALGENADFQPVLQEAGITKVALENSIKSIRGSRKVSGANAEATYDALNKYGHDLVESAVSGKLDPVIGRDEEIRRVIRVLARRTKNNPVLIGPPGVGKTAIVEGLAQRIARGDVPESLKCRLFSLDMGALVAGAKYRGEFEERLKAVLKEVQDAQGEIILFIDEIHLVLGAGKGEGSMDAANLLKPMLARGELRCIGATTLDEYRKHVEKDAAFERRFQPVYVGEPSVIDTISILRGLKERYEMHHGVRIADNALVLAAQLAHRYIQGRFLPDKAIDLVDEACANTRVQLDSQPEVIDALQRRHLRLEIEATALAKEQDASSQQRLAKVREELSKIDEELKPLIAMHQKERGRLDELRQLNQKLDELRTKAAEAERRHDLTLAADLRYFAIPEVQKRLGELNTKSQKDQQETSLLTEVITEDQIANVVSRWTGIPINKLSETESQRILSLGDRLKQRVIGQDGAIEAAADAILRSRSGLGKQNQPIGSFLFLGPTGVGKTELAKAIAAELFDDDHHMVRIDMSEYMEKHSVSRLIGAPPGYIGYEEGGQLTEAVRRRPYNVVLLDEVEKAHTEVLNVLLQLMDDGRLTDGQGRTVDFSNVVLIMTSNVGQEFLVSAQVSGQSPSQMRELVMGQVRQHFRPEFLNRLDDIIVFSALHQEHLMRICQLLVEDLGERLESRNIKLALDSSAARLFIAEAYDPAYGARPLRRYLEKKVVTELSRMMLAGNLADNTLVTITTTDVPPPMEYIAVHDHDMLRLMAKSKNHTNHNQNKKNHRNGIKKVKSHRFPSLRGVDSKFLKNQRFAKKHNNKNAMQA</sequence>
<dbReference type="InterPro" id="IPR002673">
    <property type="entry name" value="Ribosomal_eL29"/>
</dbReference>
<keyword evidence="3 9" id="KW-0677">Repeat</keyword>
<comment type="caution">
    <text evidence="14">The sequence shown here is derived from an EMBL/GenBank/DDBJ whole genome shotgun (WGS) entry which is preliminary data.</text>
</comment>
<keyword evidence="8" id="KW-0687">Ribonucleoprotein</keyword>
<dbReference type="GO" id="GO:1990904">
    <property type="term" value="C:ribonucleoprotein complex"/>
    <property type="evidence" value="ECO:0007669"/>
    <property type="project" value="UniProtKB-KW"/>
</dbReference>
<dbReference type="FunFam" id="3.40.50.300:FF:000025">
    <property type="entry name" value="ATP-dependent Clp protease subunit"/>
    <property type="match status" value="1"/>
</dbReference>
<reference evidence="14 15" key="1">
    <citation type="submission" date="2016-10" db="EMBL/GenBank/DDBJ databases">
        <title>The genome of Paramicrosporidium saccamoebae is the missing link in understanding Cryptomycota and Microsporidia evolution.</title>
        <authorList>
            <person name="Quandt C.A."/>
            <person name="Beaudet D."/>
            <person name="Corsaro D."/>
            <person name="Michel R."/>
            <person name="Corradi N."/>
            <person name="James T."/>
        </authorList>
    </citation>
    <scope>NUCLEOTIDE SEQUENCE [LARGE SCALE GENOMIC DNA]</scope>
    <source>
        <strain evidence="14 15">KSL3</strain>
    </source>
</reference>
<feature type="region of interest" description="Disordered" evidence="12">
    <location>
        <begin position="877"/>
        <end position="899"/>
    </location>
</feature>
<feature type="domain" description="Clp R" evidence="13">
    <location>
        <begin position="5"/>
        <end position="147"/>
    </location>
</feature>
<evidence type="ECO:0000256" key="11">
    <source>
        <dbReference type="SAM" id="Coils"/>
    </source>
</evidence>
<dbReference type="FunFam" id="3.40.50.300:FF:000120">
    <property type="entry name" value="ATP-dependent chaperone ClpB"/>
    <property type="match status" value="1"/>
</dbReference>
<dbReference type="GO" id="GO:0034605">
    <property type="term" value="P:cellular response to heat"/>
    <property type="evidence" value="ECO:0007669"/>
    <property type="project" value="TreeGrafter"/>
</dbReference>
<dbReference type="Gene3D" id="6.10.140.1730">
    <property type="match status" value="1"/>
</dbReference>
<dbReference type="GO" id="GO:0003735">
    <property type="term" value="F:structural constituent of ribosome"/>
    <property type="evidence" value="ECO:0007669"/>
    <property type="project" value="InterPro"/>
</dbReference>
<protein>
    <submittedName>
        <fullName evidence="14">Double Clp-N motif domain-containing protein</fullName>
    </submittedName>
</protein>
<dbReference type="PROSITE" id="PS00871">
    <property type="entry name" value="CLPAB_2"/>
    <property type="match status" value="1"/>
</dbReference>
<dbReference type="InterPro" id="IPR036628">
    <property type="entry name" value="Clp_N_dom_sf"/>
</dbReference>
<dbReference type="Pfam" id="PF02861">
    <property type="entry name" value="Clp_N"/>
    <property type="match status" value="1"/>
</dbReference>
<dbReference type="SMART" id="SM01086">
    <property type="entry name" value="ClpB_D2-small"/>
    <property type="match status" value="1"/>
</dbReference>
<keyword evidence="7 10" id="KW-0143">Chaperone</keyword>
<evidence type="ECO:0000256" key="8">
    <source>
        <dbReference type="ARBA" id="ARBA00023274"/>
    </source>
</evidence>
<dbReference type="GO" id="GO:0005840">
    <property type="term" value="C:ribosome"/>
    <property type="evidence" value="ECO:0007669"/>
    <property type="project" value="UniProtKB-KW"/>
</dbReference>
<accession>A0A2H9TN35</accession>
<dbReference type="Pfam" id="PF00004">
    <property type="entry name" value="AAA"/>
    <property type="match status" value="1"/>
</dbReference>
<dbReference type="GO" id="GO:0043335">
    <property type="term" value="P:protein unfolding"/>
    <property type="evidence" value="ECO:0007669"/>
    <property type="project" value="UniProtKB-ARBA"/>
</dbReference>
<dbReference type="GO" id="GO:0005737">
    <property type="term" value="C:cytoplasm"/>
    <property type="evidence" value="ECO:0007669"/>
    <property type="project" value="TreeGrafter"/>
</dbReference>
<dbReference type="InterPro" id="IPR001270">
    <property type="entry name" value="ClpA/B"/>
</dbReference>
<dbReference type="CDD" id="cd19499">
    <property type="entry name" value="RecA-like_ClpB_Hsp104-like"/>
    <property type="match status" value="1"/>
</dbReference>
<gene>
    <name evidence="14" type="ORF">PSACC_01054</name>
</gene>
<dbReference type="Gene3D" id="3.40.50.300">
    <property type="entry name" value="P-loop containing nucleotide triphosphate hydrolases"/>
    <property type="match status" value="3"/>
</dbReference>
<dbReference type="InterPro" id="IPR050130">
    <property type="entry name" value="ClpA_ClpB"/>
</dbReference>
<name>A0A2H9TN35_9FUNG</name>
<dbReference type="InterPro" id="IPR018368">
    <property type="entry name" value="ClpA/B_CS1"/>
</dbReference>
<feature type="coiled-coil region" evidence="11">
    <location>
        <begin position="462"/>
        <end position="499"/>
    </location>
</feature>
<evidence type="ECO:0000313" key="14">
    <source>
        <dbReference type="EMBL" id="PJF19132.1"/>
    </source>
</evidence>
<dbReference type="STRING" id="1246581.A0A2H9TN35"/>
<dbReference type="SUPFAM" id="SSF52540">
    <property type="entry name" value="P-loop containing nucleoside triphosphate hydrolases"/>
    <property type="match status" value="2"/>
</dbReference>
<proteinExistence type="inferred from homology"/>
<evidence type="ECO:0000256" key="7">
    <source>
        <dbReference type="ARBA" id="ARBA00023186"/>
    </source>
</evidence>
<dbReference type="InterPro" id="IPR027417">
    <property type="entry name" value="P-loop_NTPase"/>
</dbReference>
<dbReference type="PROSITE" id="PS00870">
    <property type="entry name" value="CLPAB_1"/>
    <property type="match status" value="1"/>
</dbReference>
<dbReference type="CDD" id="cd00009">
    <property type="entry name" value="AAA"/>
    <property type="match status" value="1"/>
</dbReference>
<evidence type="ECO:0000259" key="13">
    <source>
        <dbReference type="PROSITE" id="PS51903"/>
    </source>
</evidence>
<dbReference type="InterPro" id="IPR041546">
    <property type="entry name" value="ClpA/ClpB_AAA_lid"/>
</dbReference>
<dbReference type="EMBL" id="MTSL01000076">
    <property type="protein sequence ID" value="PJF19132.1"/>
    <property type="molecule type" value="Genomic_DNA"/>
</dbReference>
<keyword evidence="6" id="KW-0689">Ribosomal protein</keyword>
<dbReference type="InterPro" id="IPR003593">
    <property type="entry name" value="AAA+_ATPase"/>
</dbReference>
<evidence type="ECO:0000256" key="3">
    <source>
        <dbReference type="ARBA" id="ARBA00022737"/>
    </source>
</evidence>